<dbReference type="NCBIfam" id="TIGR02532">
    <property type="entry name" value="IV_pilin_GFxxxE"/>
    <property type="match status" value="1"/>
</dbReference>
<keyword evidence="1" id="KW-0812">Transmembrane</keyword>
<comment type="caution">
    <text evidence="2">The sequence shown here is derived from an EMBL/GenBank/DDBJ whole genome shotgun (WGS) entry which is preliminary data.</text>
</comment>
<sequence>MNKLSSKRGGFTLIELLVVIGIIAILAGVVIVALNPGRQFGLANNTTRASNLETILNAVGQNMAENKGTFECSLGDGALPATSTEMGSLGYDIEPCITPTYVATMPVDPSGGTLENTGYFISYSTTTRRVTVSAPNAELDAVIQISR</sequence>
<evidence type="ECO:0000256" key="1">
    <source>
        <dbReference type="SAM" id="Phobius"/>
    </source>
</evidence>
<organism evidence="2 3">
    <name type="scientific">Candidatus Wolfebacteria bacterium GW2011_GWE2_44_13</name>
    <dbReference type="NCBI Taxonomy" id="1619017"/>
    <lineage>
        <taxon>Bacteria</taxon>
        <taxon>Candidatus Wolfeibacteriota</taxon>
    </lineage>
</organism>
<accession>A0A0G1H8A5</accession>
<evidence type="ECO:0000313" key="3">
    <source>
        <dbReference type="Proteomes" id="UP000034051"/>
    </source>
</evidence>
<dbReference type="SUPFAM" id="SSF54523">
    <property type="entry name" value="Pili subunits"/>
    <property type="match status" value="1"/>
</dbReference>
<dbReference type="PROSITE" id="PS00409">
    <property type="entry name" value="PROKAR_NTER_METHYL"/>
    <property type="match status" value="1"/>
</dbReference>
<dbReference type="InterPro" id="IPR045584">
    <property type="entry name" value="Pilin-like"/>
</dbReference>
<dbReference type="EMBL" id="LCHW01000001">
    <property type="protein sequence ID" value="KKT43596.1"/>
    <property type="molecule type" value="Genomic_DNA"/>
</dbReference>
<dbReference type="Proteomes" id="UP000034051">
    <property type="component" value="Unassembled WGS sequence"/>
</dbReference>
<dbReference type="InterPro" id="IPR012902">
    <property type="entry name" value="N_methyl_site"/>
</dbReference>
<dbReference type="AlphaFoldDB" id="A0A0G1H8A5"/>
<dbReference type="Pfam" id="PF07963">
    <property type="entry name" value="N_methyl"/>
    <property type="match status" value="1"/>
</dbReference>
<keyword evidence="1" id="KW-0472">Membrane</keyword>
<protein>
    <submittedName>
        <fullName evidence="2">Uncharacterized protein</fullName>
    </submittedName>
</protein>
<evidence type="ECO:0000313" key="2">
    <source>
        <dbReference type="EMBL" id="KKT43596.1"/>
    </source>
</evidence>
<feature type="transmembrane region" description="Helical" evidence="1">
    <location>
        <begin position="12"/>
        <end position="34"/>
    </location>
</feature>
<reference evidence="2 3" key="1">
    <citation type="journal article" date="2015" name="Nature">
        <title>rRNA introns, odd ribosomes, and small enigmatic genomes across a large radiation of phyla.</title>
        <authorList>
            <person name="Brown C.T."/>
            <person name="Hug L.A."/>
            <person name="Thomas B.C."/>
            <person name="Sharon I."/>
            <person name="Castelle C.J."/>
            <person name="Singh A."/>
            <person name="Wilkins M.J."/>
            <person name="Williams K.H."/>
            <person name="Banfield J.F."/>
        </authorList>
    </citation>
    <scope>NUCLEOTIDE SEQUENCE [LARGE SCALE GENOMIC DNA]</scope>
</reference>
<dbReference type="Gene3D" id="3.30.700.10">
    <property type="entry name" value="Glycoprotein, Type 4 Pilin"/>
    <property type="match status" value="1"/>
</dbReference>
<proteinExistence type="predicted"/>
<gene>
    <name evidence="2" type="ORF">UW32_C0001G0188</name>
</gene>
<name>A0A0G1H8A5_9BACT</name>
<keyword evidence="1" id="KW-1133">Transmembrane helix</keyword>